<evidence type="ECO:0000313" key="1">
    <source>
        <dbReference type="EMBL" id="OBV41019.1"/>
    </source>
</evidence>
<proteinExistence type="predicted"/>
<dbReference type="Proteomes" id="UP000092713">
    <property type="component" value="Unassembled WGS sequence"/>
</dbReference>
<gene>
    <name evidence="1" type="ORF">ASR47_102270</name>
</gene>
<reference evidence="1 2" key="1">
    <citation type="submission" date="2016-04" db="EMBL/GenBank/DDBJ databases">
        <title>Draft genome sequence of Janthinobacterium psychrotolerans sp. nov., isolated from freshwater sediments in Denmark.</title>
        <authorList>
            <person name="Gong X."/>
            <person name="Skrivergaard S."/>
            <person name="Korsgaard B.S."/>
            <person name="Schreiber L."/>
            <person name="Marshall I.P."/>
            <person name="Finster K."/>
            <person name="Schramm A."/>
        </authorList>
    </citation>
    <scope>NUCLEOTIDE SEQUENCE [LARGE SCALE GENOMIC DNA]</scope>
    <source>
        <strain evidence="1 2">S3-2</strain>
    </source>
</reference>
<evidence type="ECO:0000313" key="2">
    <source>
        <dbReference type="Proteomes" id="UP000092713"/>
    </source>
</evidence>
<comment type="caution">
    <text evidence="1">The sequence shown here is derived from an EMBL/GenBank/DDBJ whole genome shotgun (WGS) entry which is preliminary data.</text>
</comment>
<dbReference type="OrthoDB" id="8706147at2"/>
<name>A0A1A7C7M1_9BURK</name>
<dbReference type="AlphaFoldDB" id="A0A1A7C7M1"/>
<dbReference type="EMBL" id="LOCQ01000041">
    <property type="protein sequence ID" value="OBV41019.1"/>
    <property type="molecule type" value="Genomic_DNA"/>
</dbReference>
<accession>A0A1A7C7M1</accession>
<dbReference type="RefSeq" id="WP_150127682.1">
    <property type="nucleotide sequence ID" value="NZ_LOCQ01000041.1"/>
</dbReference>
<keyword evidence="2" id="KW-1185">Reference proteome</keyword>
<protein>
    <submittedName>
        <fullName evidence="1">Uncharacterized protein</fullName>
    </submittedName>
</protein>
<organism evidence="1 2">
    <name type="scientific">Janthinobacterium psychrotolerans</name>
    <dbReference type="NCBI Taxonomy" id="1747903"/>
    <lineage>
        <taxon>Bacteria</taxon>
        <taxon>Pseudomonadati</taxon>
        <taxon>Pseudomonadota</taxon>
        <taxon>Betaproteobacteria</taxon>
        <taxon>Burkholderiales</taxon>
        <taxon>Oxalobacteraceae</taxon>
        <taxon>Janthinobacterium</taxon>
    </lineage>
</organism>
<sequence>MLATLLLSAAVTATSPVFDETQLSGSWAESVNANSVCDGTRRFSRMQLSDDRQKLAIFNDRTWVSKLGETNRFAATVLAETEHSLTLRYDNETRRTASGNLVEWQLIFVAPGVFRWREVHWPEGKVNGVVGVRCAL</sequence>